<protein>
    <submittedName>
        <fullName evidence="3">3-hydroxy-3-methylglutaryl coenzyme a synthase</fullName>
    </submittedName>
</protein>
<dbReference type="InterPro" id="IPR013528">
    <property type="entry name" value="HMG_CoA_synth_N"/>
</dbReference>
<name>A0ABQ8XPL8_9EUKA</name>
<evidence type="ECO:0000256" key="1">
    <source>
        <dbReference type="ARBA" id="ARBA00022679"/>
    </source>
</evidence>
<accession>A0ABQ8XPL8</accession>
<gene>
    <name evidence="3" type="ORF">M0813_29144</name>
</gene>
<feature type="domain" description="Hydroxymethylglutaryl-coenzyme A synthase N-terminal" evidence="2">
    <location>
        <begin position="1"/>
        <end position="77"/>
    </location>
</feature>
<dbReference type="EMBL" id="JAOAOG010000269">
    <property type="protein sequence ID" value="KAJ6234553.1"/>
    <property type="molecule type" value="Genomic_DNA"/>
</dbReference>
<dbReference type="Proteomes" id="UP001150062">
    <property type="component" value="Unassembled WGS sequence"/>
</dbReference>
<reference evidence="3" key="1">
    <citation type="submission" date="2022-08" db="EMBL/GenBank/DDBJ databases">
        <title>Novel sulfate-reducing endosymbionts in the free-living metamonad Anaeramoeba.</title>
        <authorList>
            <person name="Jerlstrom-Hultqvist J."/>
            <person name="Cepicka I."/>
            <person name="Gallot-Lavallee L."/>
            <person name="Salas-Leiva D."/>
            <person name="Curtis B.A."/>
            <person name="Zahonova K."/>
            <person name="Pipaliya S."/>
            <person name="Dacks J."/>
            <person name="Roger A.J."/>
        </authorList>
    </citation>
    <scope>NUCLEOTIDE SEQUENCE</scope>
    <source>
        <strain evidence="3">Schooner1</strain>
    </source>
</reference>
<evidence type="ECO:0000313" key="3">
    <source>
        <dbReference type="EMBL" id="KAJ6234553.1"/>
    </source>
</evidence>
<comment type="caution">
    <text evidence="3">The sequence shown here is derived from an EMBL/GenBank/DDBJ whole genome shotgun (WGS) entry which is preliminary data.</text>
</comment>
<evidence type="ECO:0000313" key="4">
    <source>
        <dbReference type="Proteomes" id="UP001150062"/>
    </source>
</evidence>
<proteinExistence type="predicted"/>
<dbReference type="PANTHER" id="PTHR43323:SF2">
    <property type="entry name" value="HYDROXYMETHYLGLUTARYL-COA SYNTHASE"/>
    <property type="match status" value="1"/>
</dbReference>
<evidence type="ECO:0000259" key="2">
    <source>
        <dbReference type="Pfam" id="PF01154"/>
    </source>
</evidence>
<keyword evidence="4" id="KW-1185">Reference proteome</keyword>
<dbReference type="PANTHER" id="PTHR43323">
    <property type="entry name" value="3-HYDROXY-3-METHYLGLUTARYL COENZYME A SYNTHASE"/>
    <property type="match status" value="1"/>
</dbReference>
<organism evidence="3 4">
    <name type="scientific">Anaeramoeba flamelloides</name>
    <dbReference type="NCBI Taxonomy" id="1746091"/>
    <lineage>
        <taxon>Eukaryota</taxon>
        <taxon>Metamonada</taxon>
        <taxon>Anaeramoebidae</taxon>
        <taxon>Anaeramoeba</taxon>
    </lineage>
</organism>
<dbReference type="Gene3D" id="3.40.47.10">
    <property type="match status" value="1"/>
</dbReference>
<keyword evidence="1" id="KW-0808">Transferase</keyword>
<dbReference type="Pfam" id="PF01154">
    <property type="entry name" value="HMG_CoA_synt_N"/>
    <property type="match status" value="1"/>
</dbReference>
<sequence length="85" mass="9470">MKFFEESGNNDVLGVDNTNACYGSSAALFNTINWRHSPFYEGRYAVVNITDITNNEKGPTRPTGGYRDTAILIGPNARIVFEKDH</sequence>
<dbReference type="InterPro" id="IPR016039">
    <property type="entry name" value="Thiolase-like"/>
</dbReference>